<organism evidence="5 6">
    <name type="scientific">Henosepilachna vigintioctopunctata</name>
    <dbReference type="NCBI Taxonomy" id="420089"/>
    <lineage>
        <taxon>Eukaryota</taxon>
        <taxon>Metazoa</taxon>
        <taxon>Ecdysozoa</taxon>
        <taxon>Arthropoda</taxon>
        <taxon>Hexapoda</taxon>
        <taxon>Insecta</taxon>
        <taxon>Pterygota</taxon>
        <taxon>Neoptera</taxon>
        <taxon>Endopterygota</taxon>
        <taxon>Coleoptera</taxon>
        <taxon>Polyphaga</taxon>
        <taxon>Cucujiformia</taxon>
        <taxon>Coccinelloidea</taxon>
        <taxon>Coccinellidae</taxon>
        <taxon>Epilachninae</taxon>
        <taxon>Epilachnini</taxon>
        <taxon>Henosepilachna</taxon>
    </lineage>
</organism>
<keyword evidence="6" id="KW-1185">Reference proteome</keyword>
<dbReference type="AlphaFoldDB" id="A0AAW1U3S8"/>
<dbReference type="InterPro" id="IPR035940">
    <property type="entry name" value="CAP_sf"/>
</dbReference>
<reference evidence="5 6" key="1">
    <citation type="submission" date="2023-03" db="EMBL/GenBank/DDBJ databases">
        <title>Genome insight into feeding habits of ladybird beetles.</title>
        <authorList>
            <person name="Li H.-S."/>
            <person name="Huang Y.-H."/>
            <person name="Pang H."/>
        </authorList>
    </citation>
    <scope>NUCLEOTIDE SEQUENCE [LARGE SCALE GENOMIC DNA]</scope>
    <source>
        <strain evidence="5">SYSU_2023b</strain>
        <tissue evidence="5">Whole body</tissue>
    </source>
</reference>
<dbReference type="Proteomes" id="UP001431783">
    <property type="component" value="Unassembled WGS sequence"/>
</dbReference>
<keyword evidence="2" id="KW-0964">Secreted</keyword>
<evidence type="ECO:0000256" key="3">
    <source>
        <dbReference type="SAM" id="MobiDB-lite"/>
    </source>
</evidence>
<dbReference type="Pfam" id="PF00188">
    <property type="entry name" value="CAP"/>
    <property type="match status" value="1"/>
</dbReference>
<dbReference type="EMBL" id="JARQZJ010000032">
    <property type="protein sequence ID" value="KAK9874591.1"/>
    <property type="molecule type" value="Genomic_DNA"/>
</dbReference>
<comment type="subcellular location">
    <subcellularLocation>
        <location evidence="1">Secreted</location>
    </subcellularLocation>
</comment>
<evidence type="ECO:0000256" key="2">
    <source>
        <dbReference type="ARBA" id="ARBA00022525"/>
    </source>
</evidence>
<dbReference type="GO" id="GO:0005576">
    <property type="term" value="C:extracellular region"/>
    <property type="evidence" value="ECO:0007669"/>
    <property type="project" value="UniProtKB-SubCell"/>
</dbReference>
<dbReference type="InterPro" id="IPR014044">
    <property type="entry name" value="CAP_dom"/>
</dbReference>
<accession>A0AAW1U3S8</accession>
<sequence>MKFPFKNGMVIIRSSTILIWLFTSFCVTAVEYVRPSFVPYCITKAKCLTECQCKVAADNCTLQEMTDQLRNLILFSHNQFRDIMSNGEPSPAGLAILRYDYQLEEISRCWAVRCKNEKTECFVTPTFYETSQSVITIEMSDNKAHDPQSLWMNMMNAYLVPAKSMSAEKINTLPPDDIDLQQTAQVFSDRIFFMGCAWSEHRLGNERLWHFVCTYGPRGPFAGESIFSIGKMCSRCPDYYECDNAKPFTRLCKEVPGEAGSYVQTTQGDSIASPPPLLPPSQQGLPPVELPTLPQPVPSLPPVITETEEISSSLFTESELPDITTDRVPGIQRQIYPHHLTESSDEEKIQEDEE</sequence>
<dbReference type="SUPFAM" id="SSF55797">
    <property type="entry name" value="PR-1-like"/>
    <property type="match status" value="1"/>
</dbReference>
<name>A0AAW1U3S8_9CUCU</name>
<feature type="region of interest" description="Disordered" evidence="3">
    <location>
        <begin position="263"/>
        <end position="286"/>
    </location>
</feature>
<dbReference type="Gene3D" id="3.40.33.10">
    <property type="entry name" value="CAP"/>
    <property type="match status" value="1"/>
</dbReference>
<proteinExistence type="predicted"/>
<evidence type="ECO:0000313" key="5">
    <source>
        <dbReference type="EMBL" id="KAK9874591.1"/>
    </source>
</evidence>
<gene>
    <name evidence="5" type="ORF">WA026_005425</name>
</gene>
<evidence type="ECO:0000313" key="6">
    <source>
        <dbReference type="Proteomes" id="UP001431783"/>
    </source>
</evidence>
<feature type="compositionally biased region" description="Acidic residues" evidence="3">
    <location>
        <begin position="343"/>
        <end position="354"/>
    </location>
</feature>
<comment type="caution">
    <text evidence="5">The sequence shown here is derived from an EMBL/GenBank/DDBJ whole genome shotgun (WGS) entry which is preliminary data.</text>
</comment>
<feature type="region of interest" description="Disordered" evidence="3">
    <location>
        <begin position="312"/>
        <end position="354"/>
    </location>
</feature>
<evidence type="ECO:0000256" key="1">
    <source>
        <dbReference type="ARBA" id="ARBA00004613"/>
    </source>
</evidence>
<feature type="domain" description="SCP" evidence="4">
    <location>
        <begin position="76"/>
        <end position="215"/>
    </location>
</feature>
<protein>
    <recommendedName>
        <fullName evidence="4">SCP domain-containing protein</fullName>
    </recommendedName>
</protein>
<evidence type="ECO:0000259" key="4">
    <source>
        <dbReference type="Pfam" id="PF00188"/>
    </source>
</evidence>